<reference evidence="6 7" key="1">
    <citation type="journal article" date="2011" name="Int. J. Syst. Evol. Microbiol.">
        <title>Description of Undibacterium oligocarboniphilum sp. nov., isolated from purified water, and Undibacterium pigrum strain CCUG 49012 as the type strain of Undibacterium parvum sp. nov., and emended descriptions of the genus Undibacterium and the species Undibacterium pigrum.</title>
        <authorList>
            <person name="Eder W."/>
            <person name="Wanner G."/>
            <person name="Ludwig W."/>
            <person name="Busse H.J."/>
            <person name="Ziemke-Kageler F."/>
            <person name="Lang E."/>
        </authorList>
    </citation>
    <scope>NUCLEOTIDE SEQUENCE [LARGE SCALE GENOMIC DNA]</scope>
    <source>
        <strain evidence="6 7">DSM 23061</strain>
    </source>
</reference>
<dbReference type="PANTHER" id="PTHR47506:SF1">
    <property type="entry name" value="HTH-TYPE TRANSCRIPTIONAL REGULATOR YJDC"/>
    <property type="match status" value="1"/>
</dbReference>
<accession>A0A3Q9BQE3</accession>
<keyword evidence="1" id="KW-0805">Transcription regulation</keyword>
<dbReference type="Gene3D" id="1.10.357.10">
    <property type="entry name" value="Tetracycline Repressor, domain 2"/>
    <property type="match status" value="1"/>
</dbReference>
<evidence type="ECO:0000256" key="3">
    <source>
        <dbReference type="ARBA" id="ARBA00023163"/>
    </source>
</evidence>
<protein>
    <submittedName>
        <fullName evidence="6">TetR/AcrR family transcriptional regulator</fullName>
    </submittedName>
</protein>
<feature type="DNA-binding region" description="H-T-H motif" evidence="4">
    <location>
        <begin position="31"/>
        <end position="50"/>
    </location>
</feature>
<dbReference type="GO" id="GO:0003677">
    <property type="term" value="F:DNA binding"/>
    <property type="evidence" value="ECO:0007669"/>
    <property type="project" value="UniProtKB-UniRule"/>
</dbReference>
<dbReference type="Pfam" id="PF16925">
    <property type="entry name" value="TetR_C_13"/>
    <property type="match status" value="1"/>
</dbReference>
<evidence type="ECO:0000313" key="7">
    <source>
        <dbReference type="Proteomes" id="UP000275663"/>
    </source>
</evidence>
<dbReference type="KEGG" id="upv:EJN92_08865"/>
<dbReference type="InterPro" id="IPR009057">
    <property type="entry name" value="Homeodomain-like_sf"/>
</dbReference>
<dbReference type="SUPFAM" id="SSF46689">
    <property type="entry name" value="Homeodomain-like"/>
    <property type="match status" value="1"/>
</dbReference>
<dbReference type="OrthoDB" id="5293507at2"/>
<keyword evidence="7" id="KW-1185">Reference proteome</keyword>
<dbReference type="EMBL" id="CP034464">
    <property type="protein sequence ID" value="AZP12099.1"/>
    <property type="molecule type" value="Genomic_DNA"/>
</dbReference>
<dbReference type="RefSeq" id="WP_126127481.1">
    <property type="nucleotide sequence ID" value="NZ_CP034464.1"/>
</dbReference>
<dbReference type="PANTHER" id="PTHR47506">
    <property type="entry name" value="TRANSCRIPTIONAL REGULATORY PROTEIN"/>
    <property type="match status" value="1"/>
</dbReference>
<dbReference type="InterPro" id="IPR011075">
    <property type="entry name" value="TetR_C"/>
</dbReference>
<evidence type="ECO:0000256" key="2">
    <source>
        <dbReference type="ARBA" id="ARBA00023125"/>
    </source>
</evidence>
<evidence type="ECO:0000259" key="5">
    <source>
        <dbReference type="PROSITE" id="PS50977"/>
    </source>
</evidence>
<evidence type="ECO:0000256" key="4">
    <source>
        <dbReference type="PROSITE-ProRule" id="PRU00335"/>
    </source>
</evidence>
<feature type="domain" description="HTH tetR-type" evidence="5">
    <location>
        <begin position="8"/>
        <end position="68"/>
    </location>
</feature>
<evidence type="ECO:0000313" key="6">
    <source>
        <dbReference type="EMBL" id="AZP12099.1"/>
    </source>
</evidence>
<proteinExistence type="predicted"/>
<dbReference type="InterPro" id="IPR036271">
    <property type="entry name" value="Tet_transcr_reg_TetR-rel_C_sf"/>
</dbReference>
<dbReference type="AlphaFoldDB" id="A0A3Q9BQE3"/>
<organism evidence="6 7">
    <name type="scientific">Undibacterium parvum</name>
    <dbReference type="NCBI Taxonomy" id="401471"/>
    <lineage>
        <taxon>Bacteria</taxon>
        <taxon>Pseudomonadati</taxon>
        <taxon>Pseudomonadota</taxon>
        <taxon>Betaproteobacteria</taxon>
        <taxon>Burkholderiales</taxon>
        <taxon>Oxalobacteraceae</taxon>
        <taxon>Undibacterium</taxon>
    </lineage>
</organism>
<dbReference type="PROSITE" id="PS50977">
    <property type="entry name" value="HTH_TETR_2"/>
    <property type="match status" value="1"/>
</dbReference>
<dbReference type="Proteomes" id="UP000275663">
    <property type="component" value="Chromosome"/>
</dbReference>
<dbReference type="Pfam" id="PF00440">
    <property type="entry name" value="TetR_N"/>
    <property type="match status" value="1"/>
</dbReference>
<sequence>MKHFSEISSSAERVVDAAEGLIQQHGYNGFSYDDVAQLVGIKKPSIHHHFPKKEELVAVVAQRYTHRFRSELLNIEGQHAKAPDRLSAYAALFQHTFALDRRLCVCGMLGAETDSLPELVASEVAHFFKVNLDWLCLVIGEGQSAGLINARISAAALAEQFLCAMEGAMMVGRGMRSARGPAAVGQTFIATVTIA</sequence>
<dbReference type="PRINTS" id="PR00455">
    <property type="entry name" value="HTHTETR"/>
</dbReference>
<name>A0A3Q9BQE3_9BURK</name>
<dbReference type="SUPFAM" id="SSF48498">
    <property type="entry name" value="Tetracyclin repressor-like, C-terminal domain"/>
    <property type="match status" value="1"/>
</dbReference>
<dbReference type="InterPro" id="IPR001647">
    <property type="entry name" value="HTH_TetR"/>
</dbReference>
<gene>
    <name evidence="6" type="ORF">EJN92_08865</name>
</gene>
<keyword evidence="2 4" id="KW-0238">DNA-binding</keyword>
<keyword evidence="3" id="KW-0804">Transcription</keyword>
<evidence type="ECO:0000256" key="1">
    <source>
        <dbReference type="ARBA" id="ARBA00023015"/>
    </source>
</evidence>